<feature type="compositionally biased region" description="Polar residues" evidence="1">
    <location>
        <begin position="349"/>
        <end position="379"/>
    </location>
</feature>
<dbReference type="Proteomes" id="UP000003879">
    <property type="component" value="Unassembled WGS sequence"/>
</dbReference>
<reference evidence="3 4" key="1">
    <citation type="submission" date="2012-02" db="EMBL/GenBank/DDBJ databases">
        <title>The Genome Sequence of Bacteroides fragilis CL07T12C05.</title>
        <authorList>
            <consortium name="The Broad Institute Genome Sequencing Platform"/>
            <person name="Earl A."/>
            <person name="Ward D."/>
            <person name="Feldgarden M."/>
            <person name="Gevers D."/>
            <person name="Zitomersky N.L."/>
            <person name="Coyne M.J."/>
            <person name="Comstock L.E."/>
            <person name="Young S.K."/>
            <person name="Zeng Q."/>
            <person name="Gargeya S."/>
            <person name="Fitzgerald M."/>
            <person name="Haas B."/>
            <person name="Abouelleil A."/>
            <person name="Alvarado L."/>
            <person name="Arachchi H.M."/>
            <person name="Berlin A."/>
            <person name="Chapman S.B."/>
            <person name="Gearin G."/>
            <person name="Goldberg J."/>
            <person name="Griggs A."/>
            <person name="Gujja S."/>
            <person name="Hansen M."/>
            <person name="Heiman D."/>
            <person name="Howarth C."/>
            <person name="Larimer J."/>
            <person name="Lui A."/>
            <person name="MacDonald P.J.P."/>
            <person name="McCowen C."/>
            <person name="Montmayeur A."/>
            <person name="Murphy C."/>
            <person name="Neiman D."/>
            <person name="Pearson M."/>
            <person name="Priest M."/>
            <person name="Roberts A."/>
            <person name="Saif S."/>
            <person name="Shea T."/>
            <person name="Sisk P."/>
            <person name="Stolte C."/>
            <person name="Sykes S."/>
            <person name="Wortman J."/>
            <person name="Nusbaum C."/>
            <person name="Birren B."/>
        </authorList>
    </citation>
    <scope>NUCLEOTIDE SEQUENCE [LARGE SCALE GENOMIC DNA]</scope>
    <source>
        <strain evidence="3 4">CL07T12C05</strain>
    </source>
</reference>
<organism evidence="3 4">
    <name type="scientific">Bacteroides fragilis CL07T12C05</name>
    <dbReference type="NCBI Taxonomy" id="997883"/>
    <lineage>
        <taxon>Bacteria</taxon>
        <taxon>Pseudomonadati</taxon>
        <taxon>Bacteroidota</taxon>
        <taxon>Bacteroidia</taxon>
        <taxon>Bacteroidales</taxon>
        <taxon>Bacteroidaceae</taxon>
        <taxon>Bacteroides</taxon>
    </lineage>
</organism>
<dbReference type="PATRIC" id="fig|997883.3.peg.2086"/>
<dbReference type="Pfam" id="PF03432">
    <property type="entry name" value="Relaxase"/>
    <property type="match status" value="1"/>
</dbReference>
<gene>
    <name evidence="3" type="ORF">HMPREF1056_01991</name>
</gene>
<dbReference type="InterPro" id="IPR005094">
    <property type="entry name" value="Endonuclease_MobA/VirD2"/>
</dbReference>
<feature type="region of interest" description="Disordered" evidence="1">
    <location>
        <begin position="347"/>
        <end position="417"/>
    </location>
</feature>
<dbReference type="NCBIfam" id="NF041325">
    <property type="entry name" value="Bacteroid_MobB"/>
    <property type="match status" value="1"/>
</dbReference>
<evidence type="ECO:0000259" key="2">
    <source>
        <dbReference type="Pfam" id="PF03432"/>
    </source>
</evidence>
<comment type="caution">
    <text evidence="3">The sequence shown here is derived from an EMBL/GenBank/DDBJ whole genome shotgun (WGS) entry which is preliminary data.</text>
</comment>
<sequence>MVAKISTGQSLYGALAYNQDKVDEGHARVLATHLVLQPEDGQFRITGCMDDFLRWMPSHCRTEKPVIHISLNPHPDDVLTDEQFTAIGEEYMQKLGYGGQPFIIFKHEDIERRHIHIVSLRVDSEGRKINDSNEYRRSKAITEELEQKYGLHPAEGQKQGDDWQLTPVDSSKGNLKKQIGNVVKPLLKMYRFQSMGEFRALLSLYNIGMEEVRGETGGHSYHGIVYSALDKDGEKTGTPIKSSVLGKMTSAAAIEKRMQQSGTAIRDKQLKEHTRRIVSAAMQRTRSESAFRRELAAQGIDLVLRRNDDHRIYGVTFIDHRHRVVLNGSRLGKDFSANVFNELFRSTGEDPQQEQAAATTGSYTGRQLSTDSRTDTTAMSADGGLLSLFSPDPVLPDREPPLPRKHRKKRRRYGRQD</sequence>
<dbReference type="EMBL" id="AGXN01000012">
    <property type="protein sequence ID" value="EIY96103.1"/>
    <property type="molecule type" value="Genomic_DNA"/>
</dbReference>
<feature type="domain" description="MobA/VirD2-like nuclease" evidence="2">
    <location>
        <begin position="53"/>
        <end position="151"/>
    </location>
</feature>
<accession>A0A0E2AP85</accession>
<evidence type="ECO:0000256" key="1">
    <source>
        <dbReference type="SAM" id="MobiDB-lite"/>
    </source>
</evidence>
<dbReference type="AlphaFoldDB" id="A0A0E2AP85"/>
<protein>
    <recommendedName>
        <fullName evidence="2">MobA/VirD2-like nuclease domain-containing protein</fullName>
    </recommendedName>
</protein>
<evidence type="ECO:0000313" key="3">
    <source>
        <dbReference type="EMBL" id="EIY96103.1"/>
    </source>
</evidence>
<dbReference type="HOGENOM" id="CLU_044309_0_1_10"/>
<evidence type="ECO:0000313" key="4">
    <source>
        <dbReference type="Proteomes" id="UP000003879"/>
    </source>
</evidence>
<dbReference type="RefSeq" id="WP_005794585.1">
    <property type="nucleotide sequence ID" value="NZ_JH724215.1"/>
</dbReference>
<feature type="compositionally biased region" description="Basic residues" evidence="1">
    <location>
        <begin position="403"/>
        <end position="417"/>
    </location>
</feature>
<proteinExistence type="predicted"/>
<name>A0A0E2AP85_BACFG</name>